<dbReference type="RefSeq" id="WP_028528881.1">
    <property type="nucleotide sequence ID" value="NZ_CABLBR010000016.1"/>
</dbReference>
<evidence type="ECO:0000256" key="1">
    <source>
        <dbReference type="ARBA" id="ARBA00023002"/>
    </source>
</evidence>
<gene>
    <name evidence="4" type="ORF">NQ502_17925</name>
</gene>
<dbReference type="SUPFAM" id="SSF51735">
    <property type="entry name" value="NAD(P)-binding Rossmann-fold domains"/>
    <property type="match status" value="1"/>
</dbReference>
<evidence type="ECO:0000259" key="2">
    <source>
        <dbReference type="Pfam" id="PF00107"/>
    </source>
</evidence>
<protein>
    <submittedName>
        <fullName evidence="4">Zinc-binding dehydrogenase</fullName>
    </submittedName>
</protein>
<keyword evidence="1" id="KW-0560">Oxidoreductase</keyword>
<feature type="domain" description="Alcohol dehydrogenase-like C-terminal" evidence="2">
    <location>
        <begin position="215"/>
        <end position="346"/>
    </location>
</feature>
<evidence type="ECO:0000313" key="4">
    <source>
        <dbReference type="EMBL" id="UWP59216.1"/>
    </source>
</evidence>
<proteinExistence type="predicted"/>
<dbReference type="PANTHER" id="PTHR43401:SF2">
    <property type="entry name" value="L-THREONINE 3-DEHYDROGENASE"/>
    <property type="match status" value="1"/>
</dbReference>
<accession>A0ABY5VG12</accession>
<evidence type="ECO:0000313" key="5">
    <source>
        <dbReference type="Proteomes" id="UP001060164"/>
    </source>
</evidence>
<evidence type="ECO:0000259" key="3">
    <source>
        <dbReference type="Pfam" id="PF08240"/>
    </source>
</evidence>
<dbReference type="Pfam" id="PF08240">
    <property type="entry name" value="ADH_N"/>
    <property type="match status" value="1"/>
</dbReference>
<dbReference type="Proteomes" id="UP001060164">
    <property type="component" value="Chromosome"/>
</dbReference>
<dbReference type="PANTHER" id="PTHR43401">
    <property type="entry name" value="L-THREONINE 3-DEHYDROGENASE"/>
    <property type="match status" value="1"/>
</dbReference>
<dbReference type="InterPro" id="IPR013154">
    <property type="entry name" value="ADH-like_N"/>
</dbReference>
<reference evidence="4" key="1">
    <citation type="journal article" date="2022" name="Cell">
        <title>Design, construction, and in vivo augmentation of a complex gut microbiome.</title>
        <authorList>
            <person name="Cheng A.G."/>
            <person name="Ho P.Y."/>
            <person name="Aranda-Diaz A."/>
            <person name="Jain S."/>
            <person name="Yu F.B."/>
            <person name="Meng X."/>
            <person name="Wang M."/>
            <person name="Iakiviak M."/>
            <person name="Nagashima K."/>
            <person name="Zhao A."/>
            <person name="Murugkar P."/>
            <person name="Patil A."/>
            <person name="Atabakhsh K."/>
            <person name="Weakley A."/>
            <person name="Yan J."/>
            <person name="Brumbaugh A.R."/>
            <person name="Higginbottom S."/>
            <person name="Dimas A."/>
            <person name="Shiver A.L."/>
            <person name="Deutschbauer A."/>
            <person name="Neff N."/>
            <person name="Sonnenburg J.L."/>
            <person name="Huang K.C."/>
            <person name="Fischbach M.A."/>
        </authorList>
    </citation>
    <scope>NUCLEOTIDE SEQUENCE</scope>
    <source>
        <strain evidence="4">DSM 19829</strain>
    </source>
</reference>
<organism evidence="4 5">
    <name type="scientific">Ruminococcus gauvreauii</name>
    <dbReference type="NCBI Taxonomy" id="438033"/>
    <lineage>
        <taxon>Bacteria</taxon>
        <taxon>Bacillati</taxon>
        <taxon>Bacillota</taxon>
        <taxon>Clostridia</taxon>
        <taxon>Eubacteriales</taxon>
        <taxon>Oscillospiraceae</taxon>
        <taxon>Ruminococcus</taxon>
    </lineage>
</organism>
<dbReference type="SUPFAM" id="SSF50129">
    <property type="entry name" value="GroES-like"/>
    <property type="match status" value="1"/>
</dbReference>
<dbReference type="Gene3D" id="3.90.180.10">
    <property type="entry name" value="Medium-chain alcohol dehydrogenases, catalytic domain"/>
    <property type="match status" value="1"/>
</dbReference>
<dbReference type="InterPro" id="IPR011032">
    <property type="entry name" value="GroES-like_sf"/>
</dbReference>
<dbReference type="EMBL" id="CP102290">
    <property type="protein sequence ID" value="UWP59216.1"/>
    <property type="molecule type" value="Genomic_DNA"/>
</dbReference>
<feature type="domain" description="Alcohol dehydrogenase-like N-terminal" evidence="3">
    <location>
        <begin position="27"/>
        <end position="169"/>
    </location>
</feature>
<keyword evidence="5" id="KW-1185">Reference proteome</keyword>
<dbReference type="InterPro" id="IPR050129">
    <property type="entry name" value="Zn_alcohol_dh"/>
</dbReference>
<name>A0ABY5VG12_9FIRM</name>
<dbReference type="InterPro" id="IPR013149">
    <property type="entry name" value="ADH-like_C"/>
</dbReference>
<dbReference type="Pfam" id="PF00107">
    <property type="entry name" value="ADH_zinc_N"/>
    <property type="match status" value="1"/>
</dbReference>
<dbReference type="Gene3D" id="3.40.50.720">
    <property type="entry name" value="NAD(P)-binding Rossmann-like Domain"/>
    <property type="match status" value="1"/>
</dbReference>
<sequence length="390" mass="43517">MEKNKVAVTLGPGNIVIQDMPYPKLQKGGAILRNKLCGVCGTDKHTYRGETTQFAGTNLEYTIQFPLHQGHEAFSIIEEIDEEGSKTLSYDHEELHVGDRVTFSPVIVCGSCFWCRHASWYTWCEGEGRGVYGNNGGIINGDHAPDEIYGAFSRFMTIRPGSYLFKLPDELPDELACLVEIMTVTYVFDTAMNTNSFHMDGLPFGATVVIQGAGPIGLAHVIKARMLGVKTIIVTDKSEYKLKLAKEFGADYTLNVTTTEEKDRIDFVKSRTRGLGADVVVECTGVPAVVSEGLEYLRKCGTYLEPGMFAEVGNSSINMHKVCSKNLRIIGMTENALPGYRATMDMMVKHLNDFPWLKYFTHRFPQDQINEAVKFSMTDDCNKVLIEPWK</sequence>
<dbReference type="InterPro" id="IPR036291">
    <property type="entry name" value="NAD(P)-bd_dom_sf"/>
</dbReference>